<dbReference type="InterPro" id="IPR036505">
    <property type="entry name" value="Amidase/PGRP_sf"/>
</dbReference>
<feature type="domain" description="N-acetylmuramoyl-L-alanine amidase" evidence="1">
    <location>
        <begin position="90"/>
        <end position="224"/>
    </location>
</feature>
<name>A0A6M3L070_9ZZZZ</name>
<dbReference type="InterPro" id="IPR036365">
    <property type="entry name" value="PGBD-like_sf"/>
</dbReference>
<dbReference type="AlphaFoldDB" id="A0A6M3L070"/>
<dbReference type="SUPFAM" id="SSF55846">
    <property type="entry name" value="N-acetylmuramoyl-L-alanine amidase-like"/>
    <property type="match status" value="1"/>
</dbReference>
<dbReference type="Gene3D" id="3.40.80.10">
    <property type="entry name" value="Peptidoglycan recognition protein-like"/>
    <property type="match status" value="1"/>
</dbReference>
<dbReference type="EMBL" id="MT142693">
    <property type="protein sequence ID" value="QJA87272.1"/>
    <property type="molecule type" value="Genomic_DNA"/>
</dbReference>
<gene>
    <name evidence="2" type="ORF">MM415A00178_0064</name>
    <name evidence="3" type="ORF">MM415B03023_0006</name>
</gene>
<organism evidence="3">
    <name type="scientific">viral metagenome</name>
    <dbReference type="NCBI Taxonomy" id="1070528"/>
    <lineage>
        <taxon>unclassified sequences</taxon>
        <taxon>metagenomes</taxon>
        <taxon>organismal metagenomes</taxon>
    </lineage>
</organism>
<dbReference type="GO" id="GO:0009253">
    <property type="term" value="P:peptidoglycan catabolic process"/>
    <property type="evidence" value="ECO:0007669"/>
    <property type="project" value="InterPro"/>
</dbReference>
<evidence type="ECO:0000259" key="1">
    <source>
        <dbReference type="Pfam" id="PF01510"/>
    </source>
</evidence>
<dbReference type="SUPFAM" id="SSF47090">
    <property type="entry name" value="PGBD-like"/>
    <property type="match status" value="1"/>
</dbReference>
<sequence length="266" mass="28888">MTRAEVLRIQVALIAQGYPLPRWGADGVLGEETEAALATWAADHGYEGASIDAGLPLLLAGARDVDLPVRVVDHREDHPGRARRGINPWTRIDTICLHQMACCGSGWERWKNLAIHYAILRSGWVAWLNDCNALLWHGHGWNGRSVGLEIEGWYAGVESDPSTLWTPAGATGDRTRSQALGEHQAEAALQAIDHAVAVVAAHGGQIRYVAAHRQSSSTRRSDPGSQIWQAVALPAMDRMGLTTAPTLPDGWPIPDAWDPAQVGVRY</sequence>
<reference evidence="3" key="1">
    <citation type="submission" date="2020-03" db="EMBL/GenBank/DDBJ databases">
        <title>The deep terrestrial virosphere.</title>
        <authorList>
            <person name="Holmfeldt K."/>
            <person name="Nilsson E."/>
            <person name="Simone D."/>
            <person name="Lopez-Fernandez M."/>
            <person name="Wu X."/>
            <person name="de Brujin I."/>
            <person name="Lundin D."/>
            <person name="Andersson A."/>
            <person name="Bertilsson S."/>
            <person name="Dopson M."/>
        </authorList>
    </citation>
    <scope>NUCLEOTIDE SEQUENCE</scope>
    <source>
        <strain evidence="2">MM415A00178</strain>
        <strain evidence="3">MM415B03023</strain>
    </source>
</reference>
<dbReference type="InterPro" id="IPR002502">
    <property type="entry name" value="Amidase_domain"/>
</dbReference>
<evidence type="ECO:0000313" key="3">
    <source>
        <dbReference type="EMBL" id="QJA87272.1"/>
    </source>
</evidence>
<dbReference type="Pfam" id="PF01510">
    <property type="entry name" value="Amidase_2"/>
    <property type="match status" value="1"/>
</dbReference>
<evidence type="ECO:0000313" key="2">
    <source>
        <dbReference type="EMBL" id="QJA84654.1"/>
    </source>
</evidence>
<proteinExistence type="predicted"/>
<protein>
    <submittedName>
        <fullName evidence="3">Putative N-acetylmuramoyl-L-alanine amidase</fullName>
    </submittedName>
</protein>
<dbReference type="EMBL" id="MT142532">
    <property type="protein sequence ID" value="QJA84654.1"/>
    <property type="molecule type" value="Genomic_DNA"/>
</dbReference>
<dbReference type="GO" id="GO:0008745">
    <property type="term" value="F:N-acetylmuramoyl-L-alanine amidase activity"/>
    <property type="evidence" value="ECO:0007669"/>
    <property type="project" value="InterPro"/>
</dbReference>
<accession>A0A6M3L070</accession>